<dbReference type="HOGENOM" id="CLU_1779087_0_0_1"/>
<evidence type="ECO:0000313" key="2">
    <source>
        <dbReference type="Proteomes" id="UP000008068"/>
    </source>
</evidence>
<dbReference type="InParanoid" id="G0P3Q1"/>
<proteinExistence type="predicted"/>
<evidence type="ECO:0000313" key="1">
    <source>
        <dbReference type="EMBL" id="EGT44296.1"/>
    </source>
</evidence>
<gene>
    <name evidence="1" type="ORF">CAEBREN_07247</name>
</gene>
<keyword evidence="2" id="KW-1185">Reference proteome</keyword>
<organism evidence="2">
    <name type="scientific">Caenorhabditis brenneri</name>
    <name type="common">Nematode worm</name>
    <dbReference type="NCBI Taxonomy" id="135651"/>
    <lineage>
        <taxon>Eukaryota</taxon>
        <taxon>Metazoa</taxon>
        <taxon>Ecdysozoa</taxon>
        <taxon>Nematoda</taxon>
        <taxon>Chromadorea</taxon>
        <taxon>Rhabditida</taxon>
        <taxon>Rhabditina</taxon>
        <taxon>Rhabditomorpha</taxon>
        <taxon>Rhabditoidea</taxon>
        <taxon>Rhabditidae</taxon>
        <taxon>Peloderinae</taxon>
        <taxon>Caenorhabditis</taxon>
    </lineage>
</organism>
<dbReference type="Proteomes" id="UP000008068">
    <property type="component" value="Unassembled WGS sequence"/>
</dbReference>
<protein>
    <submittedName>
        <fullName evidence="1">Uncharacterized protein</fullName>
    </submittedName>
</protein>
<dbReference type="AlphaFoldDB" id="G0P3Q1"/>
<sequence length="146" mass="16383">MCTAQYSDYCSGEPGLGSFCGPVVQSGRGRDLNFWPPPPPPYPILIDSNQILQMNMREEDATILVPKLISVQITFRLIHIVVITKLAYFGTELLQITSYKCDYVPNIIDFQGYGNVAPRTFEASFLTAAEIAAQKRKVYSEEAWLI</sequence>
<reference evidence="2" key="1">
    <citation type="submission" date="2011-07" db="EMBL/GenBank/DDBJ databases">
        <authorList>
            <consortium name="Caenorhabditis brenneri Sequencing and Analysis Consortium"/>
            <person name="Wilson R.K."/>
        </authorList>
    </citation>
    <scope>NUCLEOTIDE SEQUENCE [LARGE SCALE GENOMIC DNA]</scope>
    <source>
        <strain evidence="2">PB2801</strain>
    </source>
</reference>
<dbReference type="EMBL" id="GL380049">
    <property type="protein sequence ID" value="EGT44296.1"/>
    <property type="molecule type" value="Genomic_DNA"/>
</dbReference>
<accession>G0P3Q1</accession>
<name>G0P3Q1_CAEBE</name>